<evidence type="ECO:0000313" key="2">
    <source>
        <dbReference type="EMBL" id="MFC5531961.1"/>
    </source>
</evidence>
<accession>A0ABW0R3Z7</accession>
<sequence length="197" mass="23036">MLLPSLGISADTWEVNRKPDPKLEMNGIYALHNDVYKNWYSLTQVQGLKWMNHRNRTSRLILQKNGKPLATLRITKPQPTIKIVANNGSEPKVIFKVDMRAEMLELWQTADEKELEKAANEKVRGDIVASFRYSLSNGADLFNIEHVLYRKHFKQWKQLTNNGQITYMHEQMPEMHVNVHLTDSGMYKLQRKLIPYD</sequence>
<protein>
    <submittedName>
        <fullName evidence="2">Ger(X)C family spore germination C-terminal domain-containing protein</fullName>
    </submittedName>
</protein>
<reference evidence="3" key="1">
    <citation type="journal article" date="2019" name="Int. J. Syst. Evol. Microbiol.">
        <title>The Global Catalogue of Microorganisms (GCM) 10K type strain sequencing project: providing services to taxonomists for standard genome sequencing and annotation.</title>
        <authorList>
            <consortium name="The Broad Institute Genomics Platform"/>
            <consortium name="The Broad Institute Genome Sequencing Center for Infectious Disease"/>
            <person name="Wu L."/>
            <person name="Ma J."/>
        </authorList>
    </citation>
    <scope>NUCLEOTIDE SEQUENCE [LARGE SCALE GENOMIC DNA]</scope>
    <source>
        <strain evidence="3">CGMCC 1.18578</strain>
    </source>
</reference>
<feature type="domain" description="Spore germination GerAC-like C-terminal" evidence="1">
    <location>
        <begin position="27"/>
        <end position="180"/>
    </location>
</feature>
<evidence type="ECO:0000259" key="1">
    <source>
        <dbReference type="Pfam" id="PF05504"/>
    </source>
</evidence>
<evidence type="ECO:0000313" key="3">
    <source>
        <dbReference type="Proteomes" id="UP001596108"/>
    </source>
</evidence>
<name>A0ABW0R3Z7_9BACL</name>
<dbReference type="EMBL" id="JBHSNC010000056">
    <property type="protein sequence ID" value="MFC5531961.1"/>
    <property type="molecule type" value="Genomic_DNA"/>
</dbReference>
<dbReference type="Proteomes" id="UP001596108">
    <property type="component" value="Unassembled WGS sequence"/>
</dbReference>
<dbReference type="PANTHER" id="PTHR35789">
    <property type="entry name" value="SPORE GERMINATION PROTEIN B3"/>
    <property type="match status" value="1"/>
</dbReference>
<organism evidence="2 3">
    <name type="scientific">Cohnella yongneupensis</name>
    <dbReference type="NCBI Taxonomy" id="425006"/>
    <lineage>
        <taxon>Bacteria</taxon>
        <taxon>Bacillati</taxon>
        <taxon>Bacillota</taxon>
        <taxon>Bacilli</taxon>
        <taxon>Bacillales</taxon>
        <taxon>Paenibacillaceae</taxon>
        <taxon>Cohnella</taxon>
    </lineage>
</organism>
<dbReference type="InterPro" id="IPR008844">
    <property type="entry name" value="Spore_GerAC-like"/>
</dbReference>
<keyword evidence="3" id="KW-1185">Reference proteome</keyword>
<dbReference type="RefSeq" id="WP_378113918.1">
    <property type="nucleotide sequence ID" value="NZ_JBHSNC010000056.1"/>
</dbReference>
<proteinExistence type="predicted"/>
<dbReference type="PANTHER" id="PTHR35789:SF1">
    <property type="entry name" value="SPORE GERMINATION PROTEIN B3"/>
    <property type="match status" value="1"/>
</dbReference>
<dbReference type="InterPro" id="IPR046953">
    <property type="entry name" value="Spore_GerAC-like_C"/>
</dbReference>
<gene>
    <name evidence="2" type="ORF">ACFPQ4_21305</name>
</gene>
<dbReference type="InterPro" id="IPR038501">
    <property type="entry name" value="Spore_GerAC_C_sf"/>
</dbReference>
<comment type="caution">
    <text evidence="2">The sequence shown here is derived from an EMBL/GenBank/DDBJ whole genome shotgun (WGS) entry which is preliminary data.</text>
</comment>
<dbReference type="Gene3D" id="3.30.300.210">
    <property type="entry name" value="Nutrient germinant receptor protein C, domain 3"/>
    <property type="match status" value="1"/>
</dbReference>
<dbReference type="Pfam" id="PF05504">
    <property type="entry name" value="Spore_GerAC"/>
    <property type="match status" value="1"/>
</dbReference>